<keyword evidence="3" id="KW-1185">Reference proteome</keyword>
<name>A0A4Y2AZV6_ARAVE</name>
<accession>A0A4Y2AZV6</accession>
<dbReference type="Proteomes" id="UP000499080">
    <property type="component" value="Unassembled WGS sequence"/>
</dbReference>
<sequence>RESVHSIHLAPSMPSPAPLSMSGPPNPSVLQLPPRQTITTGSCHCTGRVPIKLVFLMQERGVPVRKHDKSRLFDDEQQEEETARIPQGSQDAPEWKWCAGQD</sequence>
<dbReference type="EMBL" id="BGPR01233790">
    <property type="protein sequence ID" value="GBL85298.1"/>
    <property type="molecule type" value="Genomic_DNA"/>
</dbReference>
<protein>
    <submittedName>
        <fullName evidence="2">Uncharacterized protein</fullName>
    </submittedName>
</protein>
<feature type="non-terminal residue" evidence="2">
    <location>
        <position position="1"/>
    </location>
</feature>
<evidence type="ECO:0000313" key="3">
    <source>
        <dbReference type="Proteomes" id="UP000499080"/>
    </source>
</evidence>
<evidence type="ECO:0000256" key="1">
    <source>
        <dbReference type="SAM" id="MobiDB-lite"/>
    </source>
</evidence>
<dbReference type="AlphaFoldDB" id="A0A4Y2AZV6"/>
<reference evidence="2 3" key="1">
    <citation type="journal article" date="2019" name="Sci. Rep.">
        <title>Orb-weaving spider Araneus ventricosus genome elucidates the spidroin gene catalogue.</title>
        <authorList>
            <person name="Kono N."/>
            <person name="Nakamura H."/>
            <person name="Ohtoshi R."/>
            <person name="Moran D.A.P."/>
            <person name="Shinohara A."/>
            <person name="Yoshida Y."/>
            <person name="Fujiwara M."/>
            <person name="Mori M."/>
            <person name="Tomita M."/>
            <person name="Arakawa K."/>
        </authorList>
    </citation>
    <scope>NUCLEOTIDE SEQUENCE [LARGE SCALE GENOMIC DNA]</scope>
</reference>
<comment type="caution">
    <text evidence="2">The sequence shown here is derived from an EMBL/GenBank/DDBJ whole genome shotgun (WGS) entry which is preliminary data.</text>
</comment>
<feature type="region of interest" description="Disordered" evidence="1">
    <location>
        <begin position="1"/>
        <end position="41"/>
    </location>
</feature>
<organism evidence="2 3">
    <name type="scientific">Araneus ventricosus</name>
    <name type="common">Orbweaver spider</name>
    <name type="synonym">Epeira ventricosa</name>
    <dbReference type="NCBI Taxonomy" id="182803"/>
    <lineage>
        <taxon>Eukaryota</taxon>
        <taxon>Metazoa</taxon>
        <taxon>Ecdysozoa</taxon>
        <taxon>Arthropoda</taxon>
        <taxon>Chelicerata</taxon>
        <taxon>Arachnida</taxon>
        <taxon>Araneae</taxon>
        <taxon>Araneomorphae</taxon>
        <taxon>Entelegynae</taxon>
        <taxon>Araneoidea</taxon>
        <taxon>Araneidae</taxon>
        <taxon>Araneus</taxon>
    </lineage>
</organism>
<feature type="region of interest" description="Disordered" evidence="1">
    <location>
        <begin position="66"/>
        <end position="102"/>
    </location>
</feature>
<gene>
    <name evidence="2" type="ORF">AVEN_87240_1</name>
</gene>
<proteinExistence type="predicted"/>
<evidence type="ECO:0000313" key="2">
    <source>
        <dbReference type="EMBL" id="GBL85298.1"/>
    </source>
</evidence>